<dbReference type="InParanoid" id="D8R404"/>
<accession>D8R404</accession>
<keyword evidence="2 3" id="KW-0238">DNA-binding</keyword>
<dbReference type="GO" id="GO:0005634">
    <property type="term" value="C:nucleus"/>
    <property type="evidence" value="ECO:0007669"/>
    <property type="project" value="UniProtKB-SubCell"/>
</dbReference>
<feature type="DNA-binding region" description="Homeobox" evidence="2">
    <location>
        <begin position="56"/>
        <end position="116"/>
    </location>
</feature>
<dbReference type="EMBL" id="GL377571">
    <property type="protein sequence ID" value="EFJ33027.1"/>
    <property type="molecule type" value="Genomic_DNA"/>
</dbReference>
<gene>
    <name evidence="6" type="primary">WOX3-2</name>
    <name evidence="6" type="ORF">SELMODRAFT_407131</name>
</gene>
<keyword evidence="2 3" id="KW-0371">Homeobox</keyword>
<evidence type="ECO:0000259" key="5">
    <source>
        <dbReference type="PROSITE" id="PS50071"/>
    </source>
</evidence>
<dbReference type="HOGENOM" id="CLU_077526_0_0_1"/>
<name>D8R404_SELML</name>
<dbReference type="InterPro" id="IPR009057">
    <property type="entry name" value="Homeodomain-like_sf"/>
</dbReference>
<keyword evidence="7" id="KW-1185">Reference proteome</keyword>
<dbReference type="InterPro" id="IPR044559">
    <property type="entry name" value="WOX13-like"/>
</dbReference>
<evidence type="ECO:0000313" key="6">
    <source>
        <dbReference type="EMBL" id="EFJ33027.1"/>
    </source>
</evidence>
<dbReference type="Proteomes" id="UP000001514">
    <property type="component" value="Unassembled WGS sequence"/>
</dbReference>
<reference evidence="6 7" key="1">
    <citation type="journal article" date="2011" name="Science">
        <title>The Selaginella genome identifies genetic changes associated with the evolution of vascular plants.</title>
        <authorList>
            <person name="Banks J.A."/>
            <person name="Nishiyama T."/>
            <person name="Hasebe M."/>
            <person name="Bowman J.L."/>
            <person name="Gribskov M."/>
            <person name="dePamphilis C."/>
            <person name="Albert V.A."/>
            <person name="Aono N."/>
            <person name="Aoyama T."/>
            <person name="Ambrose B.A."/>
            <person name="Ashton N.W."/>
            <person name="Axtell M.J."/>
            <person name="Barker E."/>
            <person name="Barker M.S."/>
            <person name="Bennetzen J.L."/>
            <person name="Bonawitz N.D."/>
            <person name="Chapple C."/>
            <person name="Cheng C."/>
            <person name="Correa L.G."/>
            <person name="Dacre M."/>
            <person name="DeBarry J."/>
            <person name="Dreyer I."/>
            <person name="Elias M."/>
            <person name="Engstrom E.M."/>
            <person name="Estelle M."/>
            <person name="Feng L."/>
            <person name="Finet C."/>
            <person name="Floyd S.K."/>
            <person name="Frommer W.B."/>
            <person name="Fujita T."/>
            <person name="Gramzow L."/>
            <person name="Gutensohn M."/>
            <person name="Harholt J."/>
            <person name="Hattori M."/>
            <person name="Heyl A."/>
            <person name="Hirai T."/>
            <person name="Hiwatashi Y."/>
            <person name="Ishikawa M."/>
            <person name="Iwata M."/>
            <person name="Karol K.G."/>
            <person name="Koehler B."/>
            <person name="Kolukisaoglu U."/>
            <person name="Kubo M."/>
            <person name="Kurata T."/>
            <person name="Lalonde S."/>
            <person name="Li K."/>
            <person name="Li Y."/>
            <person name="Litt A."/>
            <person name="Lyons E."/>
            <person name="Manning G."/>
            <person name="Maruyama T."/>
            <person name="Michael T.P."/>
            <person name="Mikami K."/>
            <person name="Miyazaki S."/>
            <person name="Morinaga S."/>
            <person name="Murata T."/>
            <person name="Mueller-Roeber B."/>
            <person name="Nelson D.R."/>
            <person name="Obara M."/>
            <person name="Oguri Y."/>
            <person name="Olmstead R.G."/>
            <person name="Onodera N."/>
            <person name="Petersen B.L."/>
            <person name="Pils B."/>
            <person name="Prigge M."/>
            <person name="Rensing S.A."/>
            <person name="Riano-Pachon D.M."/>
            <person name="Roberts A.W."/>
            <person name="Sato Y."/>
            <person name="Scheller H.V."/>
            <person name="Schulz B."/>
            <person name="Schulz C."/>
            <person name="Shakirov E.V."/>
            <person name="Shibagaki N."/>
            <person name="Shinohara N."/>
            <person name="Shippen D.E."/>
            <person name="Soerensen I."/>
            <person name="Sotooka R."/>
            <person name="Sugimoto N."/>
            <person name="Sugita M."/>
            <person name="Sumikawa N."/>
            <person name="Tanurdzic M."/>
            <person name="Theissen G."/>
            <person name="Ulvskov P."/>
            <person name="Wakazuki S."/>
            <person name="Weng J.K."/>
            <person name="Willats W.W."/>
            <person name="Wipf D."/>
            <person name="Wolf P.G."/>
            <person name="Yang L."/>
            <person name="Zimmer A.D."/>
            <person name="Zhu Q."/>
            <person name="Mitros T."/>
            <person name="Hellsten U."/>
            <person name="Loque D."/>
            <person name="Otillar R."/>
            <person name="Salamov A."/>
            <person name="Schmutz J."/>
            <person name="Shapiro H."/>
            <person name="Lindquist E."/>
            <person name="Lucas S."/>
            <person name="Rokhsar D."/>
            <person name="Grigoriev I.V."/>
        </authorList>
    </citation>
    <scope>NUCLEOTIDE SEQUENCE [LARGE SCALE GENOMIC DNA]</scope>
</reference>
<dbReference type="Gene3D" id="1.10.10.60">
    <property type="entry name" value="Homeodomain-like"/>
    <property type="match status" value="1"/>
</dbReference>
<evidence type="ECO:0000256" key="3">
    <source>
        <dbReference type="RuleBase" id="RU000682"/>
    </source>
</evidence>
<dbReference type="InterPro" id="IPR001356">
    <property type="entry name" value="HD"/>
</dbReference>
<dbReference type="KEGG" id="smo:SELMODRAFT_407131"/>
<dbReference type="AlphaFoldDB" id="D8R404"/>
<feature type="compositionally biased region" description="Polar residues" evidence="4">
    <location>
        <begin position="1"/>
        <end position="17"/>
    </location>
</feature>
<dbReference type="PANTHER" id="PTHR46777:SF5">
    <property type="entry name" value="WUSCHEL-RELATED HOMEOBOX 13"/>
    <property type="match status" value="1"/>
</dbReference>
<comment type="subcellular location">
    <subcellularLocation>
        <location evidence="1 2 3">Nucleus</location>
    </subcellularLocation>
</comment>
<dbReference type="GO" id="GO:0003677">
    <property type="term" value="F:DNA binding"/>
    <property type="evidence" value="ECO:0007669"/>
    <property type="project" value="UniProtKB-UniRule"/>
</dbReference>
<dbReference type="PROSITE" id="PS50071">
    <property type="entry name" value="HOMEOBOX_2"/>
    <property type="match status" value="1"/>
</dbReference>
<evidence type="ECO:0000256" key="1">
    <source>
        <dbReference type="ARBA" id="ARBA00004123"/>
    </source>
</evidence>
<protein>
    <submittedName>
        <fullName evidence="6">Uncharacterized protein WOX3-2</fullName>
    </submittedName>
</protein>
<sequence>MPRSKQQASRASSVSDQIDQERREMRLEIKALHVHHRSQRNNINISSEPAPPRPVGVQQRWEPNSYQLQILEEFYAKATPPSPENIANIAELVGQVDHSKVYYWFSNKKSREKRKRRRLEEAGASASSSPAFSAIATTAAASSGSEQSHHQSYADQIVNDGSFLPDACLFETNVTLEQPRIVIRLWPWSSSSIVALAVDLDIDNMQQASKAAIIFATDDLHVFACTVGKWKLDDYRNVLLSSTFWPKI</sequence>
<dbReference type="Pfam" id="PF00046">
    <property type="entry name" value="Homeodomain"/>
    <property type="match status" value="1"/>
</dbReference>
<feature type="region of interest" description="Disordered" evidence="4">
    <location>
        <begin position="1"/>
        <end position="22"/>
    </location>
</feature>
<dbReference type="PANTHER" id="PTHR46777">
    <property type="entry name" value="WUSCHEL-RELATED HOMEOBOX 13"/>
    <property type="match status" value="1"/>
</dbReference>
<dbReference type="CDD" id="cd00086">
    <property type="entry name" value="homeodomain"/>
    <property type="match status" value="1"/>
</dbReference>
<evidence type="ECO:0000313" key="7">
    <source>
        <dbReference type="Proteomes" id="UP000001514"/>
    </source>
</evidence>
<evidence type="ECO:0000256" key="2">
    <source>
        <dbReference type="PROSITE-ProRule" id="PRU00108"/>
    </source>
</evidence>
<dbReference type="Gramene" id="EFJ33027">
    <property type="protein sequence ID" value="EFJ33027"/>
    <property type="gene ID" value="SELMODRAFT_407131"/>
</dbReference>
<organism evidence="7">
    <name type="scientific">Selaginella moellendorffii</name>
    <name type="common">Spikemoss</name>
    <dbReference type="NCBI Taxonomy" id="88036"/>
    <lineage>
        <taxon>Eukaryota</taxon>
        <taxon>Viridiplantae</taxon>
        <taxon>Streptophyta</taxon>
        <taxon>Embryophyta</taxon>
        <taxon>Tracheophyta</taxon>
        <taxon>Lycopodiopsida</taxon>
        <taxon>Selaginellales</taxon>
        <taxon>Selaginellaceae</taxon>
        <taxon>Selaginella</taxon>
    </lineage>
</organism>
<keyword evidence="2 3" id="KW-0539">Nucleus</keyword>
<dbReference type="SMART" id="SM00389">
    <property type="entry name" value="HOX"/>
    <property type="match status" value="1"/>
</dbReference>
<feature type="domain" description="Homeobox" evidence="5">
    <location>
        <begin position="54"/>
        <end position="115"/>
    </location>
</feature>
<proteinExistence type="predicted"/>
<evidence type="ECO:0000256" key="4">
    <source>
        <dbReference type="SAM" id="MobiDB-lite"/>
    </source>
</evidence>
<dbReference type="SUPFAM" id="SSF46689">
    <property type="entry name" value="Homeodomain-like"/>
    <property type="match status" value="1"/>
</dbReference>
<dbReference type="GO" id="GO:0003700">
    <property type="term" value="F:DNA-binding transcription factor activity"/>
    <property type="evidence" value="ECO:0007669"/>
    <property type="project" value="InterPro"/>
</dbReference>